<organism evidence="2 3">
    <name type="scientific">Coprinellus micaceus</name>
    <name type="common">Glistening ink-cap mushroom</name>
    <name type="synonym">Coprinus micaceus</name>
    <dbReference type="NCBI Taxonomy" id="71717"/>
    <lineage>
        <taxon>Eukaryota</taxon>
        <taxon>Fungi</taxon>
        <taxon>Dikarya</taxon>
        <taxon>Basidiomycota</taxon>
        <taxon>Agaricomycotina</taxon>
        <taxon>Agaricomycetes</taxon>
        <taxon>Agaricomycetidae</taxon>
        <taxon>Agaricales</taxon>
        <taxon>Agaricineae</taxon>
        <taxon>Psathyrellaceae</taxon>
        <taxon>Coprinellus</taxon>
    </lineage>
</organism>
<comment type="caution">
    <text evidence="2">The sequence shown here is derived from an EMBL/GenBank/DDBJ whole genome shotgun (WGS) entry which is preliminary data.</text>
</comment>
<evidence type="ECO:0000313" key="2">
    <source>
        <dbReference type="EMBL" id="TEB33104.1"/>
    </source>
</evidence>
<name>A0A4Y7TGK2_COPMI</name>
<protein>
    <recommendedName>
        <fullName evidence="1">T6SS Phospholipase effector Tle1-like catalytic domain-containing protein</fullName>
    </recommendedName>
</protein>
<dbReference type="InterPro" id="IPR018712">
    <property type="entry name" value="Tle1-like_cat"/>
</dbReference>
<dbReference type="EMBL" id="QPFP01000013">
    <property type="protein sequence ID" value="TEB33104.1"/>
    <property type="molecule type" value="Genomic_DNA"/>
</dbReference>
<sequence>MVYYQTGIGTYGGNHILTKTSEVLDQAVAWNLETHITDGYEFLMQNYRTGDKICIFGFSRGAYTARCLAGMLHKVGLLPTCNHQQVPFAYKMYSRPDEAGWAQSNAFKKAFCIDVDIEFLGVWDTVNSVGIIPHRLPFTTSNTMVRTFRHAIALDERRANFKANMWNRPTHNEELLSITDQEAAVKVQKAEQRKAKGSNNHKGHMHRYETQYSNIRHETNVEEVWFAGCHCDVGGGSVSNATKHSLARIPLRWMIRECFRSETGIMFKADELRRLGMLPESLYPVVLPRSPALGPEPPKFIERMPPSQPSNLTAANFVSLEDDPSSKLSEEEHDLLDALSPKYDQLAIAKTWWLGELMPMRHRYQRSNGEWTQAWGMNLGGGRIIPRQNTQGVKIHRSVKTRLEAMFEDGEKYVPQAANLDMTKVKWVE</sequence>
<accession>A0A4Y7TGK2</accession>
<dbReference type="AlphaFoldDB" id="A0A4Y7TGK2"/>
<proteinExistence type="predicted"/>
<dbReference type="STRING" id="71717.A0A4Y7TGK2"/>
<feature type="domain" description="T6SS Phospholipase effector Tle1-like catalytic" evidence="1">
    <location>
        <begin position="1"/>
        <end position="257"/>
    </location>
</feature>
<keyword evidence="3" id="KW-1185">Reference proteome</keyword>
<dbReference type="OrthoDB" id="3162439at2759"/>
<dbReference type="Pfam" id="PF09994">
    <property type="entry name" value="T6SS_Tle1-like_cat"/>
    <property type="match status" value="1"/>
</dbReference>
<dbReference type="PANTHER" id="PTHR33840:SF2">
    <property type="entry name" value="TLE1 PHOSPHOLIPASE DOMAIN-CONTAINING PROTEIN"/>
    <property type="match status" value="1"/>
</dbReference>
<evidence type="ECO:0000313" key="3">
    <source>
        <dbReference type="Proteomes" id="UP000298030"/>
    </source>
</evidence>
<dbReference type="PANTHER" id="PTHR33840">
    <property type="match status" value="1"/>
</dbReference>
<gene>
    <name evidence="2" type="ORF">FA13DRAFT_1730843</name>
</gene>
<evidence type="ECO:0000259" key="1">
    <source>
        <dbReference type="Pfam" id="PF09994"/>
    </source>
</evidence>
<reference evidence="2 3" key="1">
    <citation type="journal article" date="2019" name="Nat. Ecol. Evol.">
        <title>Megaphylogeny resolves global patterns of mushroom evolution.</title>
        <authorList>
            <person name="Varga T."/>
            <person name="Krizsan K."/>
            <person name="Foldi C."/>
            <person name="Dima B."/>
            <person name="Sanchez-Garcia M."/>
            <person name="Sanchez-Ramirez S."/>
            <person name="Szollosi G.J."/>
            <person name="Szarkandi J.G."/>
            <person name="Papp V."/>
            <person name="Albert L."/>
            <person name="Andreopoulos W."/>
            <person name="Angelini C."/>
            <person name="Antonin V."/>
            <person name="Barry K.W."/>
            <person name="Bougher N.L."/>
            <person name="Buchanan P."/>
            <person name="Buyck B."/>
            <person name="Bense V."/>
            <person name="Catcheside P."/>
            <person name="Chovatia M."/>
            <person name="Cooper J."/>
            <person name="Damon W."/>
            <person name="Desjardin D."/>
            <person name="Finy P."/>
            <person name="Geml J."/>
            <person name="Haridas S."/>
            <person name="Hughes K."/>
            <person name="Justo A."/>
            <person name="Karasinski D."/>
            <person name="Kautmanova I."/>
            <person name="Kiss B."/>
            <person name="Kocsube S."/>
            <person name="Kotiranta H."/>
            <person name="LaButti K.M."/>
            <person name="Lechner B.E."/>
            <person name="Liimatainen K."/>
            <person name="Lipzen A."/>
            <person name="Lukacs Z."/>
            <person name="Mihaltcheva S."/>
            <person name="Morgado L.N."/>
            <person name="Niskanen T."/>
            <person name="Noordeloos M.E."/>
            <person name="Ohm R.A."/>
            <person name="Ortiz-Santana B."/>
            <person name="Ovrebo C."/>
            <person name="Racz N."/>
            <person name="Riley R."/>
            <person name="Savchenko A."/>
            <person name="Shiryaev A."/>
            <person name="Soop K."/>
            <person name="Spirin V."/>
            <person name="Szebenyi C."/>
            <person name="Tomsovsky M."/>
            <person name="Tulloss R.E."/>
            <person name="Uehling J."/>
            <person name="Grigoriev I.V."/>
            <person name="Vagvolgyi C."/>
            <person name="Papp T."/>
            <person name="Martin F.M."/>
            <person name="Miettinen O."/>
            <person name="Hibbett D.S."/>
            <person name="Nagy L.G."/>
        </authorList>
    </citation>
    <scope>NUCLEOTIDE SEQUENCE [LARGE SCALE GENOMIC DNA]</scope>
    <source>
        <strain evidence="2 3">FP101781</strain>
    </source>
</reference>
<dbReference type="Proteomes" id="UP000298030">
    <property type="component" value="Unassembled WGS sequence"/>
</dbReference>